<dbReference type="Pfam" id="PF22422">
    <property type="entry name" value="MGH1-like_GH"/>
    <property type="match status" value="1"/>
</dbReference>
<proteinExistence type="predicted"/>
<dbReference type="InterPro" id="IPR054491">
    <property type="entry name" value="MGH1-like_GH"/>
</dbReference>
<feature type="domain" description="Mannosylglycerate hydrolase MGH1-like glycoside hydrolase" evidence="2">
    <location>
        <begin position="138"/>
        <end position="455"/>
    </location>
</feature>
<protein>
    <recommendedName>
        <fullName evidence="2">Mannosylglycerate hydrolase MGH1-like glycoside hydrolase domain-containing protein</fullName>
    </recommendedName>
</protein>
<gene>
    <name evidence="3" type="ORF">CUD01_15630</name>
</gene>
<organism evidence="3 4">
    <name type="scientific">Cellulomonas uda</name>
    <dbReference type="NCBI Taxonomy" id="1714"/>
    <lineage>
        <taxon>Bacteria</taxon>
        <taxon>Bacillati</taxon>
        <taxon>Actinomycetota</taxon>
        <taxon>Actinomycetes</taxon>
        <taxon>Micrococcales</taxon>
        <taxon>Cellulomonadaceae</taxon>
        <taxon>Cellulomonas</taxon>
    </lineage>
</organism>
<feature type="chain" id="PRO_5038612354" description="Mannosylglycerate hydrolase MGH1-like glycoside hydrolase domain-containing protein" evidence="1">
    <location>
        <begin position="23"/>
        <end position="844"/>
    </location>
</feature>
<dbReference type="Gene3D" id="1.50.10.10">
    <property type="match status" value="1"/>
</dbReference>
<dbReference type="InterPro" id="IPR008928">
    <property type="entry name" value="6-hairpin_glycosidase_sf"/>
</dbReference>
<dbReference type="InterPro" id="IPR012341">
    <property type="entry name" value="6hp_glycosidase-like_sf"/>
</dbReference>
<dbReference type="RefSeq" id="WP_141320104.1">
    <property type="nucleotide sequence ID" value="NZ_BJLP01000022.1"/>
</dbReference>
<keyword evidence="1" id="KW-0732">Signal</keyword>
<dbReference type="GO" id="GO:0005975">
    <property type="term" value="P:carbohydrate metabolic process"/>
    <property type="evidence" value="ECO:0007669"/>
    <property type="project" value="InterPro"/>
</dbReference>
<dbReference type="AlphaFoldDB" id="A0A4Y3K9H0"/>
<reference evidence="3 4" key="1">
    <citation type="submission" date="2019-06" db="EMBL/GenBank/DDBJ databases">
        <title>Whole genome shotgun sequence of Cellulomonas uda NBRC 3747.</title>
        <authorList>
            <person name="Hosoyama A."/>
            <person name="Uohara A."/>
            <person name="Ohji S."/>
            <person name="Ichikawa N."/>
        </authorList>
    </citation>
    <scope>NUCLEOTIDE SEQUENCE [LARGE SCALE GENOMIC DNA]</scope>
    <source>
        <strain evidence="3 4">NBRC 3747</strain>
    </source>
</reference>
<comment type="caution">
    <text evidence="3">The sequence shown here is derived from an EMBL/GenBank/DDBJ whole genome shotgun (WGS) entry which is preliminary data.</text>
</comment>
<keyword evidence="4" id="KW-1185">Reference proteome</keyword>
<dbReference type="Proteomes" id="UP000315842">
    <property type="component" value="Unassembled WGS sequence"/>
</dbReference>
<dbReference type="SUPFAM" id="SSF48208">
    <property type="entry name" value="Six-hairpin glycosidases"/>
    <property type="match status" value="1"/>
</dbReference>
<sequence length="844" mass="90469">MASALAALVALAAMGLSGAASAVSAPPGAQAECDRALTKGTYEDATGTAVVRVTHVSDDCRRSYRLDTSRAATRWFTEVAGKPTLRSGSVLLDGLFALAVDEARANEVDVVSDPAYDGGAPIVCGSGCYQTGKDWSYVWTRDVSYSSDLGLAALDPERMRDTLLFKLSDRRDGSGGTQIVQDTGTGGSYPNSTDRVAWVMGALEVLDWLPDHERRAFAAQAYEAIVNTVEHDRRVIHDAKTGLYRGEQSFLDWREQSYAAWTADDVVNIAMSESLSTNVVHWIALDAAALLARDAGHAQASARYRGWADELLTAVREQLWLPDRGQFSQMLTTTLDQAPVDRFDALGTSLAVVTGIATPDQARQAVQGYPLTPYGPPVLWPQQKDVGAYHNLGIWPFVSAYLARAAAQTHNDAVAAASAESMIRSAALFGSNLENMNVVTGGKETPINSERQLWSVAGMLSLVQHTTFGIDARPDGLHVSPFLPAQLRQRYLQGSSHLTLAGVQYQGHELDVTLQLPTTEVGTGAYAVTGMDLDGRELDPETAITAGMLGEGTSTLEIRLGSPTTHADAPLVVDGSDPEALYGPRTPTVSSVARSATGDRLDVGIDLAGEDPARVQLDVLRDGEVVATNLKPSAGTLVWRDPSSSGLTHESYCYSVRLRYRSSGTTSQHAQPQCYWGPDYSRVEKRTGKDFEATGGIRTENANGVYYRDWGTRAGDTLTAHFSPQVTGNYLFQVQAAVGGPLTSGVSSGVTMARIRDESTGELMAEGVLVMSHTGSWSVINGSSFLPVRLRGGSAYSVTLSGDRLAVNMSHFRSNALYESTRRGPANYADVYAMQLLLTSADLS</sequence>
<name>A0A4Y3K9H0_CELUD</name>
<accession>A0A4Y3K9H0</accession>
<evidence type="ECO:0000259" key="2">
    <source>
        <dbReference type="Pfam" id="PF22422"/>
    </source>
</evidence>
<evidence type="ECO:0000313" key="3">
    <source>
        <dbReference type="EMBL" id="GEA81119.1"/>
    </source>
</evidence>
<evidence type="ECO:0000313" key="4">
    <source>
        <dbReference type="Proteomes" id="UP000315842"/>
    </source>
</evidence>
<dbReference type="EMBL" id="BJLP01000022">
    <property type="protein sequence ID" value="GEA81119.1"/>
    <property type="molecule type" value="Genomic_DNA"/>
</dbReference>
<evidence type="ECO:0000256" key="1">
    <source>
        <dbReference type="SAM" id="SignalP"/>
    </source>
</evidence>
<feature type="signal peptide" evidence="1">
    <location>
        <begin position="1"/>
        <end position="22"/>
    </location>
</feature>